<reference evidence="1" key="1">
    <citation type="journal article" date="2015" name="Nature">
        <title>Complex archaea that bridge the gap between prokaryotes and eukaryotes.</title>
        <authorList>
            <person name="Spang A."/>
            <person name="Saw J.H."/>
            <person name="Jorgensen S.L."/>
            <person name="Zaremba-Niedzwiedzka K."/>
            <person name="Martijn J."/>
            <person name="Lind A.E."/>
            <person name="van Eijk R."/>
            <person name="Schleper C."/>
            <person name="Guy L."/>
            <person name="Ettema T.J."/>
        </authorList>
    </citation>
    <scope>NUCLEOTIDE SEQUENCE</scope>
</reference>
<dbReference type="AlphaFoldDB" id="A0A0F9BW65"/>
<gene>
    <name evidence="1" type="ORF">LCGC14_2740870</name>
</gene>
<protein>
    <submittedName>
        <fullName evidence="1">Uncharacterized protein</fullName>
    </submittedName>
</protein>
<comment type="caution">
    <text evidence="1">The sequence shown here is derived from an EMBL/GenBank/DDBJ whole genome shotgun (WGS) entry which is preliminary data.</text>
</comment>
<dbReference type="EMBL" id="LAZR01049856">
    <property type="protein sequence ID" value="KKK88661.1"/>
    <property type="molecule type" value="Genomic_DNA"/>
</dbReference>
<feature type="non-terminal residue" evidence="1">
    <location>
        <position position="41"/>
    </location>
</feature>
<accession>A0A0F9BW65</accession>
<evidence type="ECO:0000313" key="1">
    <source>
        <dbReference type="EMBL" id="KKK88661.1"/>
    </source>
</evidence>
<name>A0A0F9BW65_9ZZZZ</name>
<proteinExistence type="predicted"/>
<organism evidence="1">
    <name type="scientific">marine sediment metagenome</name>
    <dbReference type="NCBI Taxonomy" id="412755"/>
    <lineage>
        <taxon>unclassified sequences</taxon>
        <taxon>metagenomes</taxon>
        <taxon>ecological metagenomes</taxon>
    </lineage>
</organism>
<sequence length="41" mass="4943">MEYLAVHGWGRFQHYSKRNPPWIKLHVALLTEYDFHVLSDS</sequence>